<dbReference type="OrthoDB" id="2599194at2"/>
<accession>A0A3P1ASS5</accession>
<organism evidence="1 2">
    <name type="scientific">Paenimyroides viscosum</name>
    <dbReference type="NCBI Taxonomy" id="2488729"/>
    <lineage>
        <taxon>Bacteria</taxon>
        <taxon>Pseudomonadati</taxon>
        <taxon>Bacteroidota</taxon>
        <taxon>Flavobacteriia</taxon>
        <taxon>Flavobacteriales</taxon>
        <taxon>Flavobacteriaceae</taxon>
        <taxon>Paenimyroides</taxon>
    </lineage>
</organism>
<evidence type="ECO:0000313" key="1">
    <source>
        <dbReference type="EMBL" id="RRA92068.1"/>
    </source>
</evidence>
<gene>
    <name evidence="1" type="ORF">EG242_11850</name>
</gene>
<sequence length="151" mass="17844">MKNIFTVDVTNEVINRINNLQPTTQRQWGTMDVAQMLAHSNVPYAYTFETEKFKKPNFFMKLIFKNFVKKIVTSPKPYKQNERTAPAFVIANERDFELEKSILIANINKAQQLGSTHFEGKENFSFGKMTSEEWNTMYYKHLDHHLRKFNV</sequence>
<dbReference type="EMBL" id="RQTJ01000031">
    <property type="protein sequence ID" value="RRA92068.1"/>
    <property type="molecule type" value="Genomic_DNA"/>
</dbReference>
<dbReference type="AlphaFoldDB" id="A0A3P1ASS5"/>
<dbReference type="InterPro" id="IPR011463">
    <property type="entry name" value="DUF1569"/>
</dbReference>
<dbReference type="Proteomes" id="UP000268372">
    <property type="component" value="Unassembled WGS sequence"/>
</dbReference>
<name>A0A3P1ASS5_9FLAO</name>
<proteinExistence type="predicted"/>
<evidence type="ECO:0000313" key="2">
    <source>
        <dbReference type="Proteomes" id="UP000268372"/>
    </source>
</evidence>
<comment type="caution">
    <text evidence="1">The sequence shown here is derived from an EMBL/GenBank/DDBJ whole genome shotgun (WGS) entry which is preliminary data.</text>
</comment>
<keyword evidence="2" id="KW-1185">Reference proteome</keyword>
<reference evidence="1 2" key="1">
    <citation type="submission" date="2018-11" db="EMBL/GenBank/DDBJ databases">
        <title>Flavobacterium sp. nov., YIM 102796 draft genome.</title>
        <authorList>
            <person name="Li G."/>
            <person name="Jiang Y."/>
        </authorList>
    </citation>
    <scope>NUCLEOTIDE SEQUENCE [LARGE SCALE GENOMIC DNA]</scope>
    <source>
        <strain evidence="1 2">YIM 102796</strain>
    </source>
</reference>
<dbReference type="Pfam" id="PF07606">
    <property type="entry name" value="DUF1569"/>
    <property type="match status" value="1"/>
</dbReference>
<protein>
    <submittedName>
        <fullName evidence="1">DUF1569 domain-containing protein</fullName>
    </submittedName>
</protein>